<dbReference type="Pfam" id="PF17676">
    <property type="entry name" value="Peptidase_S66C"/>
    <property type="match status" value="1"/>
</dbReference>
<dbReference type="AlphaFoldDB" id="A0A916YGF9"/>
<dbReference type="GO" id="GO:0004180">
    <property type="term" value="F:carboxypeptidase activity"/>
    <property type="evidence" value="ECO:0007669"/>
    <property type="project" value="UniProtKB-KW"/>
</dbReference>
<dbReference type="EMBL" id="BMIO01000005">
    <property type="protein sequence ID" value="GGD43650.1"/>
    <property type="molecule type" value="Genomic_DNA"/>
</dbReference>
<feature type="active site" description="Nucleophile" evidence="6">
    <location>
        <position position="139"/>
    </location>
</feature>
<dbReference type="SUPFAM" id="SSF52317">
    <property type="entry name" value="Class I glutamine amidotransferase-like"/>
    <property type="match status" value="1"/>
</dbReference>
<proteinExistence type="inferred from homology"/>
<evidence type="ECO:0000256" key="1">
    <source>
        <dbReference type="ARBA" id="ARBA00010233"/>
    </source>
</evidence>
<feature type="domain" description="LD-carboxypeptidase C-terminal" evidence="8">
    <location>
        <begin position="206"/>
        <end position="323"/>
    </location>
</feature>
<dbReference type="InterPro" id="IPR003507">
    <property type="entry name" value="S66_fam"/>
</dbReference>
<evidence type="ECO:0000256" key="4">
    <source>
        <dbReference type="ARBA" id="ARBA00022801"/>
    </source>
</evidence>
<dbReference type="OrthoDB" id="9807329at2"/>
<feature type="active site" description="Charge relay system" evidence="6">
    <location>
        <position position="237"/>
    </location>
</feature>
<evidence type="ECO:0000256" key="5">
    <source>
        <dbReference type="ARBA" id="ARBA00022825"/>
    </source>
</evidence>
<accession>A0A916YGF9</accession>
<dbReference type="PROSITE" id="PS51318">
    <property type="entry name" value="TAT"/>
    <property type="match status" value="1"/>
</dbReference>
<dbReference type="InterPro" id="IPR027461">
    <property type="entry name" value="Carboxypeptidase_A_C_sf"/>
</dbReference>
<evidence type="ECO:0000259" key="7">
    <source>
        <dbReference type="Pfam" id="PF02016"/>
    </source>
</evidence>
<evidence type="ECO:0000313" key="9">
    <source>
        <dbReference type="EMBL" id="GGD43650.1"/>
    </source>
</evidence>
<dbReference type="InterPro" id="IPR040449">
    <property type="entry name" value="Peptidase_S66_N"/>
</dbReference>
<dbReference type="CDD" id="cd07025">
    <property type="entry name" value="Peptidase_S66"/>
    <property type="match status" value="1"/>
</dbReference>
<dbReference type="Gene3D" id="3.50.30.60">
    <property type="entry name" value="LD-carboxypeptidase A C-terminal domain-like"/>
    <property type="match status" value="1"/>
</dbReference>
<keyword evidence="4" id="KW-0378">Hydrolase</keyword>
<dbReference type="InterPro" id="IPR027478">
    <property type="entry name" value="LdcA_N"/>
</dbReference>
<dbReference type="SUPFAM" id="SSF141986">
    <property type="entry name" value="LD-carboxypeptidase A C-terminal domain-like"/>
    <property type="match status" value="1"/>
</dbReference>
<feature type="domain" description="LD-carboxypeptidase N-terminal" evidence="7">
    <location>
        <begin position="42"/>
        <end position="158"/>
    </location>
</feature>
<gene>
    <name evidence="9" type="ORF">GCM10010989_17240</name>
</gene>
<evidence type="ECO:0000256" key="2">
    <source>
        <dbReference type="ARBA" id="ARBA00022645"/>
    </source>
</evidence>
<dbReference type="Pfam" id="PF02016">
    <property type="entry name" value="Peptidase_S66"/>
    <property type="match status" value="1"/>
</dbReference>
<dbReference type="InterPro" id="IPR029062">
    <property type="entry name" value="Class_I_gatase-like"/>
</dbReference>
<dbReference type="GO" id="GO:0008236">
    <property type="term" value="F:serine-type peptidase activity"/>
    <property type="evidence" value="ECO:0007669"/>
    <property type="project" value="UniProtKB-KW"/>
</dbReference>
<evidence type="ECO:0000256" key="3">
    <source>
        <dbReference type="ARBA" id="ARBA00022670"/>
    </source>
</evidence>
<keyword evidence="2" id="KW-0121">Carboxypeptidase</keyword>
<dbReference type="Gene3D" id="3.40.50.10740">
    <property type="entry name" value="Class I glutamine amidotransferase-like"/>
    <property type="match status" value="1"/>
</dbReference>
<dbReference type="RefSeq" id="WP_066760779.1">
    <property type="nucleotide sequence ID" value="NZ_BMIO01000005.1"/>
</dbReference>
<comment type="caution">
    <text evidence="9">The sequence shown here is derived from an EMBL/GenBank/DDBJ whole genome shotgun (WGS) entry which is preliminary data.</text>
</comment>
<name>A0A916YGF9_9SPHN</name>
<dbReference type="InterPro" id="IPR006311">
    <property type="entry name" value="TAT_signal"/>
</dbReference>
<feature type="active site" description="Charge relay system" evidence="6">
    <location>
        <position position="308"/>
    </location>
</feature>
<comment type="similarity">
    <text evidence="1">Belongs to the peptidase S66 family.</text>
</comment>
<reference evidence="9 10" key="1">
    <citation type="journal article" date="2014" name="Int. J. Syst. Evol. Microbiol.">
        <title>Complete genome sequence of Corynebacterium casei LMG S-19264T (=DSM 44701T), isolated from a smear-ripened cheese.</title>
        <authorList>
            <consortium name="US DOE Joint Genome Institute (JGI-PGF)"/>
            <person name="Walter F."/>
            <person name="Albersmeier A."/>
            <person name="Kalinowski J."/>
            <person name="Ruckert C."/>
        </authorList>
    </citation>
    <scope>NUCLEOTIDE SEQUENCE [LARGE SCALE GENOMIC DNA]</scope>
    <source>
        <strain evidence="9 10">CGMCC 1.15358</strain>
    </source>
</reference>
<dbReference type="PANTHER" id="PTHR30237">
    <property type="entry name" value="MURAMOYLTETRAPEPTIDE CARBOXYPEPTIDASE"/>
    <property type="match status" value="1"/>
</dbReference>
<evidence type="ECO:0000313" key="10">
    <source>
        <dbReference type="Proteomes" id="UP000598997"/>
    </source>
</evidence>
<dbReference type="PANTHER" id="PTHR30237:SF2">
    <property type="entry name" value="MUREIN TETRAPEPTIDE CARBOXYPEPTIDASE"/>
    <property type="match status" value="1"/>
</dbReference>
<protein>
    <submittedName>
        <fullName evidence="9">Peptidase S66</fullName>
    </submittedName>
</protein>
<dbReference type="Proteomes" id="UP000598997">
    <property type="component" value="Unassembled WGS sequence"/>
</dbReference>
<dbReference type="PIRSF" id="PIRSF028757">
    <property type="entry name" value="LD-carboxypeptidase"/>
    <property type="match status" value="1"/>
</dbReference>
<keyword evidence="10" id="KW-1185">Reference proteome</keyword>
<sequence>MTTRRSALAGLGAATGLALSPAPVCAHKRAVKPPRLREGDVVGLVEPAGYTSGPEALARVRHTVEGMGLVPRFGAHVGERFGYLAGTDEQRASDINAMFADGEVRAIFAIRGGWGSARILSLLDWGLIRRHPKLLVGFSDVTGLHLAFAAKAGYPTISAPNMASSWLKTSWESFWWLAFAGSAPVLGGARADLPIPFGTITPGKARGRMLGGNLTVLAALVGTPWLPDFDGAILFLEDIGEAEYRIDRMLSQLSLSGILGRLSGVVFGQCTRCATEEPDYAGFTVPDVVRQWVEPLGVPAFLGANIGHIRNQLSIPLGVEVEIDAGAGTIAVLEAVVS</sequence>
<keyword evidence="3" id="KW-0645">Protease</keyword>
<evidence type="ECO:0000259" key="8">
    <source>
        <dbReference type="Pfam" id="PF17676"/>
    </source>
</evidence>
<dbReference type="InterPro" id="IPR040921">
    <property type="entry name" value="Peptidase_S66C"/>
</dbReference>
<evidence type="ECO:0000256" key="6">
    <source>
        <dbReference type="PIRSR" id="PIRSR028757-1"/>
    </source>
</evidence>
<organism evidence="9 10">
    <name type="scientific">Croceicoccus pelagius</name>
    <dbReference type="NCBI Taxonomy" id="1703341"/>
    <lineage>
        <taxon>Bacteria</taxon>
        <taxon>Pseudomonadati</taxon>
        <taxon>Pseudomonadota</taxon>
        <taxon>Alphaproteobacteria</taxon>
        <taxon>Sphingomonadales</taxon>
        <taxon>Erythrobacteraceae</taxon>
        <taxon>Croceicoccus</taxon>
    </lineage>
</organism>
<keyword evidence="5" id="KW-0720">Serine protease</keyword>
<dbReference type="GO" id="GO:0006508">
    <property type="term" value="P:proteolysis"/>
    <property type="evidence" value="ECO:0007669"/>
    <property type="project" value="UniProtKB-KW"/>
</dbReference>